<feature type="compositionally biased region" description="Low complexity" evidence="6">
    <location>
        <begin position="345"/>
        <end position="356"/>
    </location>
</feature>
<keyword evidence="3" id="KW-0805">Transcription regulation</keyword>
<feature type="region of interest" description="Disordered" evidence="6">
    <location>
        <begin position="238"/>
        <end position="291"/>
    </location>
</feature>
<dbReference type="InterPro" id="IPR004026">
    <property type="entry name" value="Ada_DNA_repair_Zn-bd"/>
</dbReference>
<keyword evidence="4" id="KW-0010">Activator</keyword>
<feature type="region of interest" description="Disordered" evidence="6">
    <location>
        <begin position="178"/>
        <end position="203"/>
    </location>
</feature>
<keyword evidence="2" id="KW-0489">Methyltransferase</keyword>
<dbReference type="SUPFAM" id="SSF46689">
    <property type="entry name" value="Homeodomain-like"/>
    <property type="match status" value="1"/>
</dbReference>
<keyword evidence="2" id="KW-0808">Transferase</keyword>
<feature type="compositionally biased region" description="Polar residues" evidence="6">
    <location>
        <begin position="371"/>
        <end position="383"/>
    </location>
</feature>
<dbReference type="InterPro" id="IPR035451">
    <property type="entry name" value="Ada-like_dom_sf"/>
</dbReference>
<dbReference type="Gene3D" id="3.40.10.10">
    <property type="entry name" value="DNA Methylphosphotriester Repair Domain"/>
    <property type="match status" value="1"/>
</dbReference>
<evidence type="ECO:0000256" key="5">
    <source>
        <dbReference type="ARBA" id="ARBA00023163"/>
    </source>
</evidence>
<keyword evidence="9" id="KW-1185">Reference proteome</keyword>
<dbReference type="InterPro" id="IPR018060">
    <property type="entry name" value="HTH_AraC"/>
</dbReference>
<dbReference type="SUPFAM" id="SSF57884">
    <property type="entry name" value="Ada DNA repair protein, N-terminal domain (N-Ada 10)"/>
    <property type="match status" value="1"/>
</dbReference>
<dbReference type="VEuPathDB" id="FungiDB:TEQG_03016"/>
<evidence type="ECO:0000313" key="9">
    <source>
        <dbReference type="Proteomes" id="UP000009169"/>
    </source>
</evidence>
<feature type="compositionally biased region" description="Low complexity" evidence="6">
    <location>
        <begin position="264"/>
        <end position="287"/>
    </location>
</feature>
<dbReference type="OrthoDB" id="2447880at2759"/>
<dbReference type="Pfam" id="PF02805">
    <property type="entry name" value="Ada_Zn_binding"/>
    <property type="match status" value="1"/>
</dbReference>
<dbReference type="Proteomes" id="UP000009169">
    <property type="component" value="Unassembled WGS sequence"/>
</dbReference>
<dbReference type="EMBL" id="DS995730">
    <property type="protein sequence ID" value="EGE03983.1"/>
    <property type="molecule type" value="Genomic_DNA"/>
</dbReference>
<dbReference type="GO" id="GO:0043565">
    <property type="term" value="F:sequence-specific DNA binding"/>
    <property type="evidence" value="ECO:0007669"/>
    <property type="project" value="InterPro"/>
</dbReference>
<dbReference type="GO" id="GO:0003700">
    <property type="term" value="F:DNA-binding transcription factor activity"/>
    <property type="evidence" value="ECO:0007669"/>
    <property type="project" value="InterPro"/>
</dbReference>
<feature type="domain" description="HTH araC/xylS-type" evidence="7">
    <location>
        <begin position="104"/>
        <end position="146"/>
    </location>
</feature>
<evidence type="ECO:0000256" key="3">
    <source>
        <dbReference type="ARBA" id="ARBA00023015"/>
    </source>
</evidence>
<gene>
    <name evidence="8" type="ORF">TEQG_03016</name>
</gene>
<dbReference type="GO" id="GO:0032259">
    <property type="term" value="P:methylation"/>
    <property type="evidence" value="ECO:0007669"/>
    <property type="project" value="UniProtKB-KW"/>
</dbReference>
<reference evidence="9" key="1">
    <citation type="journal article" date="2012" name="MBio">
        <title>Comparative genome analysis of Trichophyton rubrum and related dermatophytes reveals candidate genes involved in infection.</title>
        <authorList>
            <person name="Martinez D.A."/>
            <person name="Oliver B.G."/>
            <person name="Graeser Y."/>
            <person name="Goldberg J.M."/>
            <person name="Li W."/>
            <person name="Martinez-Rossi N.M."/>
            <person name="Monod M."/>
            <person name="Shelest E."/>
            <person name="Barton R.C."/>
            <person name="Birch E."/>
            <person name="Brakhage A.A."/>
            <person name="Chen Z."/>
            <person name="Gurr S.J."/>
            <person name="Heiman D."/>
            <person name="Heitman J."/>
            <person name="Kosti I."/>
            <person name="Rossi A."/>
            <person name="Saif S."/>
            <person name="Samalova M."/>
            <person name="Saunders C.W."/>
            <person name="Shea T."/>
            <person name="Summerbell R.C."/>
            <person name="Xu J."/>
            <person name="Young S."/>
            <person name="Zeng Q."/>
            <person name="Birren B.W."/>
            <person name="Cuomo C.A."/>
            <person name="White T.C."/>
        </authorList>
    </citation>
    <scope>NUCLEOTIDE SEQUENCE [LARGE SCALE GENOMIC DNA]</scope>
    <source>
        <strain evidence="9">ATCC MYA-4606 / CBS 127.97</strain>
    </source>
</reference>
<name>F2PQ15_TRIEC</name>
<feature type="region of interest" description="Disordered" evidence="6">
    <location>
        <begin position="340"/>
        <end position="383"/>
    </location>
</feature>
<evidence type="ECO:0000256" key="1">
    <source>
        <dbReference type="ARBA" id="ARBA00001947"/>
    </source>
</evidence>
<dbReference type="AlphaFoldDB" id="F2PQ15"/>
<evidence type="ECO:0000259" key="7">
    <source>
        <dbReference type="PROSITE" id="PS01124"/>
    </source>
</evidence>
<evidence type="ECO:0000313" key="8">
    <source>
        <dbReference type="EMBL" id="EGE03983.1"/>
    </source>
</evidence>
<proteinExistence type="predicted"/>
<evidence type="ECO:0000256" key="6">
    <source>
        <dbReference type="SAM" id="MobiDB-lite"/>
    </source>
</evidence>
<dbReference type="HOGENOM" id="CLU_634901_0_0_1"/>
<comment type="cofactor">
    <cofactor evidence="1">
        <name>Zn(2+)</name>
        <dbReference type="ChEBI" id="CHEBI:29105"/>
    </cofactor>
</comment>
<evidence type="ECO:0000256" key="2">
    <source>
        <dbReference type="ARBA" id="ARBA00022603"/>
    </source>
</evidence>
<protein>
    <submittedName>
        <fullName evidence="8">DNA repair and transcription factor Ada</fullName>
    </submittedName>
</protein>
<accession>F2PQ15</accession>
<feature type="compositionally biased region" description="Polar residues" evidence="6">
    <location>
        <begin position="181"/>
        <end position="200"/>
    </location>
</feature>
<dbReference type="PROSITE" id="PS01124">
    <property type="entry name" value="HTH_ARAC_FAMILY_2"/>
    <property type="match status" value="1"/>
</dbReference>
<feature type="compositionally biased region" description="Basic residues" evidence="6">
    <location>
        <begin position="249"/>
        <end position="258"/>
    </location>
</feature>
<dbReference type="Gene3D" id="1.10.10.60">
    <property type="entry name" value="Homeodomain-like"/>
    <property type="match status" value="1"/>
</dbReference>
<organism evidence="8 9">
    <name type="scientific">Trichophyton equinum (strain ATCC MYA-4606 / CBS 127.97)</name>
    <name type="common">Horse ringworm fungus</name>
    <dbReference type="NCBI Taxonomy" id="559882"/>
    <lineage>
        <taxon>Eukaryota</taxon>
        <taxon>Fungi</taxon>
        <taxon>Dikarya</taxon>
        <taxon>Ascomycota</taxon>
        <taxon>Pezizomycotina</taxon>
        <taxon>Eurotiomycetes</taxon>
        <taxon>Eurotiomycetidae</taxon>
        <taxon>Onygenales</taxon>
        <taxon>Arthrodermataceae</taxon>
        <taxon>Trichophyton</taxon>
    </lineage>
</organism>
<evidence type="ECO:0000256" key="4">
    <source>
        <dbReference type="ARBA" id="ARBA00023159"/>
    </source>
</evidence>
<dbReference type="InterPro" id="IPR009057">
    <property type="entry name" value="Homeodomain-like_sf"/>
</dbReference>
<dbReference type="eggNOG" id="ENOG502S6W3">
    <property type="taxonomic scope" value="Eukaryota"/>
</dbReference>
<dbReference type="GO" id="GO:0008168">
    <property type="term" value="F:methyltransferase activity"/>
    <property type="evidence" value="ECO:0007669"/>
    <property type="project" value="UniProtKB-KW"/>
</dbReference>
<sequence length="432" mass="46908">MTAETDNKSAYATTSARWRAIVNRDAAATGFVYGVRTTKIYCRPRCPARLARRANVEFYDTPLLAEKAGYRPCKRCKPEDVRAPTDPHIRLAQRACETMTLAALAGGDKQRPTLSDLSGEAGLTPSHFHRVFKKVVGVTPGKFARELMERKSLGKVMVPSGINARICWPPPHLAPLVGMSSPVQDSNNNNASSLEPQVQTPPLGDCDIDQIIGQGYSDPQAAGPINWNEFDLMLAAASDPRQQQQQQQQHHHHRHHQQQHINFSRPPTSTPTSTAAAAAVTTSSSPAFGGGSGICMPQTTASHSFDPNSLNNIQSMLTLDPNSTSNINFAQYMAEPIDFSPMNPPTTTNSSTNTTTGHSPPDTFAHPTPSPTSVPSLYSQQSISPTDSPLMFDSYTGLTGSWPPLVPEDTDWLDSQVLLPPDYTSLDFCARS</sequence>
<dbReference type="GO" id="GO:0008270">
    <property type="term" value="F:zinc ion binding"/>
    <property type="evidence" value="ECO:0007669"/>
    <property type="project" value="InterPro"/>
</dbReference>
<keyword evidence="5" id="KW-0804">Transcription</keyword>
<dbReference type="GO" id="GO:0006281">
    <property type="term" value="P:DNA repair"/>
    <property type="evidence" value="ECO:0007669"/>
    <property type="project" value="InterPro"/>
</dbReference>